<keyword evidence="2" id="KW-1185">Reference proteome</keyword>
<dbReference type="OrthoDB" id="9919816at2"/>
<comment type="caution">
    <text evidence="1">The sequence shown here is derived from an EMBL/GenBank/DDBJ whole genome shotgun (WGS) entry which is preliminary data.</text>
</comment>
<dbReference type="Proteomes" id="UP000319502">
    <property type="component" value="Unassembled WGS sequence"/>
</dbReference>
<dbReference type="AlphaFoldDB" id="A0A557QXB2"/>
<protein>
    <submittedName>
        <fullName evidence="1">Uncharacterized protein</fullName>
    </submittedName>
</protein>
<reference evidence="1 2" key="1">
    <citation type="submission" date="2019-07" db="EMBL/GenBank/DDBJ databases">
        <title>The pathways for chlorine oxyanion respiration interact through the shared metabolite chlorate.</title>
        <authorList>
            <person name="Barnum T.P."/>
            <person name="Cheng Y."/>
            <person name="Hill K.A."/>
            <person name="Lucas L.N."/>
            <person name="Carlson H.K."/>
            <person name="Coates J.D."/>
        </authorList>
    </citation>
    <scope>NUCLEOTIDE SEQUENCE [LARGE SCALE GENOMIC DNA]</scope>
    <source>
        <strain evidence="1 2">SFB-3</strain>
    </source>
</reference>
<name>A0A557QXB2_9RHOO</name>
<proteinExistence type="predicted"/>
<dbReference type="RefSeq" id="WP_144309016.1">
    <property type="nucleotide sequence ID" value="NZ_VMNK01000006.1"/>
</dbReference>
<sequence length="66" mass="7360">MDNAAERRLSITQAEILAAMADLVEGATDTVWLTDGETVFERLAYLYETAGGDRADLVARFPEYFE</sequence>
<gene>
    <name evidence="1" type="ORF">FHP91_07655</name>
</gene>
<accession>A0A557QXB2</accession>
<evidence type="ECO:0000313" key="1">
    <source>
        <dbReference type="EMBL" id="TVO57543.1"/>
    </source>
</evidence>
<evidence type="ECO:0000313" key="2">
    <source>
        <dbReference type="Proteomes" id="UP000319502"/>
    </source>
</evidence>
<organism evidence="1 2">
    <name type="scientific">Denitromonas halophila</name>
    <dbReference type="NCBI Taxonomy" id="1629404"/>
    <lineage>
        <taxon>Bacteria</taxon>
        <taxon>Pseudomonadati</taxon>
        <taxon>Pseudomonadota</taxon>
        <taxon>Betaproteobacteria</taxon>
        <taxon>Rhodocyclales</taxon>
        <taxon>Zoogloeaceae</taxon>
        <taxon>Denitromonas</taxon>
    </lineage>
</organism>
<dbReference type="EMBL" id="VMNK01000006">
    <property type="protein sequence ID" value="TVO57543.1"/>
    <property type="molecule type" value="Genomic_DNA"/>
</dbReference>